<protein>
    <submittedName>
        <fullName evidence="3">Uncharacterized protein</fullName>
    </submittedName>
</protein>
<feature type="transmembrane region" description="Helical" evidence="2">
    <location>
        <begin position="7"/>
        <end position="27"/>
    </location>
</feature>
<proteinExistence type="predicted"/>
<feature type="compositionally biased region" description="Basic and acidic residues" evidence="1">
    <location>
        <begin position="60"/>
        <end position="70"/>
    </location>
</feature>
<keyword evidence="2" id="KW-0812">Transmembrane</keyword>
<keyword evidence="2" id="KW-1133">Transmembrane helix</keyword>
<feature type="region of interest" description="Disordered" evidence="1">
    <location>
        <begin position="60"/>
        <end position="99"/>
    </location>
</feature>
<keyword evidence="2" id="KW-0472">Membrane</keyword>
<accession>A0A4V1YUR5</accession>
<organism evidence="3 4">
    <name type="scientific">Bacteroides eggerthii</name>
    <dbReference type="NCBI Taxonomy" id="28111"/>
    <lineage>
        <taxon>Bacteria</taxon>
        <taxon>Pseudomonadati</taxon>
        <taxon>Bacteroidota</taxon>
        <taxon>Bacteroidia</taxon>
        <taxon>Bacteroidales</taxon>
        <taxon>Bacteroidaceae</taxon>
        <taxon>Bacteroides</taxon>
    </lineage>
</organism>
<evidence type="ECO:0000256" key="1">
    <source>
        <dbReference type="SAM" id="MobiDB-lite"/>
    </source>
</evidence>
<evidence type="ECO:0000256" key="2">
    <source>
        <dbReference type="SAM" id="Phobius"/>
    </source>
</evidence>
<dbReference type="AlphaFoldDB" id="A0A4V1YUR5"/>
<sequence length="174" mass="19855">MLDRIMNFISLCVVKCPFQVLFLLLLFNSCGTNKSATKNDYSMQVVEQAQIADTTISKHVEKSKEEEKTTELTTITKTEYDTEKPVNPDTGKPPVKSEEITQKTKEITKKAENTSETNINKGMSGEINRKENIVLQNEIEKQKEESTLFKQIGWCAISVSVLFIIVWLLKRKPH</sequence>
<evidence type="ECO:0000313" key="4">
    <source>
        <dbReference type="Proteomes" id="UP000291917"/>
    </source>
</evidence>
<dbReference type="Proteomes" id="UP000291917">
    <property type="component" value="Unassembled WGS sequence"/>
</dbReference>
<feature type="transmembrane region" description="Helical" evidence="2">
    <location>
        <begin position="151"/>
        <end position="169"/>
    </location>
</feature>
<evidence type="ECO:0000313" key="3">
    <source>
        <dbReference type="EMBL" id="RYT77505.1"/>
    </source>
</evidence>
<dbReference type="EMBL" id="RCXL01000003">
    <property type="protein sequence ID" value="RYT77505.1"/>
    <property type="molecule type" value="Genomic_DNA"/>
</dbReference>
<gene>
    <name evidence="3" type="ORF">EAJ03_02880</name>
</gene>
<reference evidence="3 4" key="1">
    <citation type="journal article" date="2019" name="Science, e1252229">
        <title>Invertible promoters mediate bacterial phase variation, antibiotic resistance, and host adaptation in the gut.</title>
        <authorList>
            <person name="Jiang X."/>
            <person name="Hall A.B."/>
            <person name="Arthur T.D."/>
            <person name="Plichta D.R."/>
            <person name="Covington C.T."/>
            <person name="Poyet M."/>
            <person name="Crothers J."/>
            <person name="Moses P.L."/>
            <person name="Tolonen A.C."/>
            <person name="Vlamakis H."/>
            <person name="Alm E.J."/>
            <person name="Xavier R.J."/>
        </authorList>
    </citation>
    <scope>NUCLEOTIDE SEQUENCE [LARGE SCALE GENOMIC DNA]</scope>
    <source>
        <strain evidence="4">bj_0095</strain>
    </source>
</reference>
<comment type="caution">
    <text evidence="3">The sequence shown here is derived from an EMBL/GenBank/DDBJ whole genome shotgun (WGS) entry which is preliminary data.</text>
</comment>
<name>A0A4V1YUR5_9BACE</name>